<sequence>MNEFLQKSATNCSSLNKRQLIIDTQEKEIFMISSTKYLMFVSELFLHPIVIEFAHGQKFFCFLEEINYFIGNNIPEQLGNIFTHTHTEQEEYISQAAVCRRWLLVIFIAWVLLPASCCTQY</sequence>
<evidence type="ECO:0000313" key="2">
    <source>
        <dbReference type="Proteomes" id="UP001497522"/>
    </source>
</evidence>
<dbReference type="Proteomes" id="UP001497522">
    <property type="component" value="Chromosome 1"/>
</dbReference>
<accession>A0ABP1A680</accession>
<name>A0ABP1A680_9BRYO</name>
<organism evidence="1 2">
    <name type="scientific">Sphagnum jensenii</name>
    <dbReference type="NCBI Taxonomy" id="128206"/>
    <lineage>
        <taxon>Eukaryota</taxon>
        <taxon>Viridiplantae</taxon>
        <taxon>Streptophyta</taxon>
        <taxon>Embryophyta</taxon>
        <taxon>Bryophyta</taxon>
        <taxon>Sphagnophytina</taxon>
        <taxon>Sphagnopsida</taxon>
        <taxon>Sphagnales</taxon>
        <taxon>Sphagnaceae</taxon>
        <taxon>Sphagnum</taxon>
    </lineage>
</organism>
<keyword evidence="2" id="KW-1185">Reference proteome</keyword>
<reference evidence="1 2" key="1">
    <citation type="submission" date="2024-03" db="EMBL/GenBank/DDBJ databases">
        <authorList>
            <consortium name="ELIXIR-Norway"/>
            <consortium name="Elixir Norway"/>
        </authorList>
    </citation>
    <scope>NUCLEOTIDE SEQUENCE [LARGE SCALE GENOMIC DNA]</scope>
</reference>
<dbReference type="EMBL" id="OZ023702">
    <property type="protein sequence ID" value="CAK9858031.1"/>
    <property type="molecule type" value="Genomic_DNA"/>
</dbReference>
<proteinExistence type="predicted"/>
<gene>
    <name evidence="1" type="ORF">CSSPJE1EN2_LOCUS1026</name>
</gene>
<protein>
    <submittedName>
        <fullName evidence="1">Uncharacterized protein</fullName>
    </submittedName>
</protein>
<evidence type="ECO:0000313" key="1">
    <source>
        <dbReference type="EMBL" id="CAK9858031.1"/>
    </source>
</evidence>